<dbReference type="EMBL" id="JABAIM010000002">
    <property type="protein sequence ID" value="NLR75714.1"/>
    <property type="molecule type" value="Genomic_DNA"/>
</dbReference>
<organism evidence="2 3">
    <name type="scientific">Leeia aquatica</name>
    <dbReference type="NCBI Taxonomy" id="2725557"/>
    <lineage>
        <taxon>Bacteria</taxon>
        <taxon>Pseudomonadati</taxon>
        <taxon>Pseudomonadota</taxon>
        <taxon>Betaproteobacteria</taxon>
        <taxon>Neisseriales</taxon>
        <taxon>Leeiaceae</taxon>
        <taxon>Leeia</taxon>
    </lineage>
</organism>
<keyword evidence="3" id="KW-1185">Reference proteome</keyword>
<dbReference type="Proteomes" id="UP000587991">
    <property type="component" value="Unassembled WGS sequence"/>
</dbReference>
<comment type="caution">
    <text evidence="2">The sequence shown here is derived from an EMBL/GenBank/DDBJ whole genome shotgun (WGS) entry which is preliminary data.</text>
</comment>
<proteinExistence type="predicted"/>
<gene>
    <name evidence="2" type="ORF">HF682_11125</name>
</gene>
<dbReference type="Pfam" id="PF16483">
    <property type="entry name" value="Glyco_hydro_64"/>
    <property type="match status" value="1"/>
</dbReference>
<dbReference type="PROSITE" id="PS52006">
    <property type="entry name" value="GH64"/>
    <property type="match status" value="1"/>
</dbReference>
<name>A0A847S727_9NEIS</name>
<dbReference type="Gene3D" id="2.60.110.10">
    <property type="entry name" value="Thaumatin"/>
    <property type="match status" value="2"/>
</dbReference>
<dbReference type="InterPro" id="IPR037176">
    <property type="entry name" value="Osmotin/thaumatin-like_sf"/>
</dbReference>
<feature type="domain" description="GH64" evidence="1">
    <location>
        <begin position="3"/>
        <end position="465"/>
    </location>
</feature>
<sequence length="475" mass="49852">MSSTTIPSQLIIDLTQTDLPVDTPVYVYVLGLVGSLYYYMDANGAPQLMSLKDNTQTAGTFPDMSELSPAAQDALSINYPLDWADWSMAVSVGSNLILPLGNINTTTIPTLGTGTQAFSGRVYFSVGVPRLPFTVQGSGNTVTGYTAPVFGNGTGVGGSLCLYDWIEFSYDSEGNFNGNPTQVNQFGFPIWLQATPVGESPYPTQGQYNTSRAHVLQDIANMPSPCGGTAALLAPPAAASEAYPTSITYLRGLSPDTLSGSSQPPATLNAYFDTVIQQAAVAWQTTPLVTTDLSTGSYTGVAYPLQYPNAPTAPTGYPAGALAFYAGSYTMAELVTALQATPSLAPAFYISADNGLPTSSADIWQCANSLASGGTAQLNVGKMLAAAFNRGMIINAAGTVTTSLDDSTCASEANQFYADGTCYNPWAEAFHSYSANGLAYGFPYDDVCDQNPSVPPAGDSLVASFVRLTLGRFYH</sequence>
<dbReference type="InterPro" id="IPR037398">
    <property type="entry name" value="Glyco_hydro_64_fam"/>
</dbReference>
<reference evidence="2 3" key="1">
    <citation type="submission" date="2020-04" db="EMBL/GenBank/DDBJ databases">
        <title>Draft genome of Leeia sp. IMCC25680.</title>
        <authorList>
            <person name="Song J."/>
            <person name="Cho J.-C."/>
        </authorList>
    </citation>
    <scope>NUCLEOTIDE SEQUENCE [LARGE SCALE GENOMIC DNA]</scope>
    <source>
        <strain evidence="2 3">IMCC25680</strain>
    </source>
</reference>
<evidence type="ECO:0000313" key="2">
    <source>
        <dbReference type="EMBL" id="NLR75714.1"/>
    </source>
</evidence>
<dbReference type="PANTHER" id="PTHR38165:SF1">
    <property type="entry name" value="GLUCANASE B"/>
    <property type="match status" value="1"/>
</dbReference>
<dbReference type="InterPro" id="IPR032477">
    <property type="entry name" value="Glyco_hydro_64"/>
</dbReference>
<evidence type="ECO:0000313" key="3">
    <source>
        <dbReference type="Proteomes" id="UP000587991"/>
    </source>
</evidence>
<evidence type="ECO:0000259" key="1">
    <source>
        <dbReference type="PROSITE" id="PS52006"/>
    </source>
</evidence>
<accession>A0A847S727</accession>
<dbReference type="PANTHER" id="PTHR38165">
    <property type="match status" value="1"/>
</dbReference>
<dbReference type="AlphaFoldDB" id="A0A847S727"/>
<protein>
    <submittedName>
        <fullName evidence="2">Tat pathway signal protein</fullName>
    </submittedName>
</protein>
<dbReference type="RefSeq" id="WP_168877360.1">
    <property type="nucleotide sequence ID" value="NZ_JABAIM010000002.1"/>
</dbReference>